<sequence>MPPKRILVEKAGGSRRGAPKGIVRTTYDTLTSPENRPVVTSIAAFGTAVTFLSSAWAEFLLVPQ</sequence>
<dbReference type="AlphaFoldDB" id="A0AAJ0BR34"/>
<feature type="region of interest" description="Disordered" evidence="1">
    <location>
        <begin position="1"/>
        <end position="20"/>
    </location>
</feature>
<evidence type="ECO:0000313" key="3">
    <source>
        <dbReference type="Proteomes" id="UP001244011"/>
    </source>
</evidence>
<gene>
    <name evidence="2" type="ORF">QBC33DRAFT_563333</name>
</gene>
<protein>
    <submittedName>
        <fullName evidence="2">TOM core complex subunit</fullName>
    </submittedName>
</protein>
<dbReference type="Proteomes" id="UP001244011">
    <property type="component" value="Unassembled WGS sequence"/>
</dbReference>
<dbReference type="GeneID" id="85313460"/>
<name>A0AAJ0BR34_9PEZI</name>
<reference evidence="2" key="1">
    <citation type="submission" date="2023-06" db="EMBL/GenBank/DDBJ databases">
        <title>Genome-scale phylogeny and comparative genomics of the fungal order Sordariales.</title>
        <authorList>
            <consortium name="Lawrence Berkeley National Laboratory"/>
            <person name="Hensen N."/>
            <person name="Bonometti L."/>
            <person name="Westerberg I."/>
            <person name="Brannstrom I.O."/>
            <person name="Guillou S."/>
            <person name="Cros-Aarteil S."/>
            <person name="Calhoun S."/>
            <person name="Haridas S."/>
            <person name="Kuo A."/>
            <person name="Mondo S."/>
            <person name="Pangilinan J."/>
            <person name="Riley R."/>
            <person name="Labutti K."/>
            <person name="Andreopoulos B."/>
            <person name="Lipzen A."/>
            <person name="Chen C."/>
            <person name="Yanf M."/>
            <person name="Daum C."/>
            <person name="Ng V."/>
            <person name="Clum A."/>
            <person name="Steindorff A."/>
            <person name="Ohm R."/>
            <person name="Martin F."/>
            <person name="Silar P."/>
            <person name="Natvig D."/>
            <person name="Lalanne C."/>
            <person name="Gautier V."/>
            <person name="Ament-Velasquez S.L."/>
            <person name="Kruys A."/>
            <person name="Hutchinson M.I."/>
            <person name="Powell A.J."/>
            <person name="Barry K."/>
            <person name="Miller A.N."/>
            <person name="Grigoriev I.V."/>
            <person name="Debuchy R."/>
            <person name="Gladieux P."/>
            <person name="Thoren M.H."/>
            <person name="Johannesson H."/>
        </authorList>
    </citation>
    <scope>NUCLEOTIDE SEQUENCE</scope>
    <source>
        <strain evidence="2">8032-3</strain>
    </source>
</reference>
<comment type="caution">
    <text evidence="2">The sequence shown here is derived from an EMBL/GenBank/DDBJ whole genome shotgun (WGS) entry which is preliminary data.</text>
</comment>
<dbReference type="RefSeq" id="XP_060279136.1">
    <property type="nucleotide sequence ID" value="XM_060430273.1"/>
</dbReference>
<keyword evidence="3" id="KW-1185">Reference proteome</keyword>
<evidence type="ECO:0000256" key="1">
    <source>
        <dbReference type="SAM" id="MobiDB-lite"/>
    </source>
</evidence>
<dbReference type="EMBL" id="MU839032">
    <property type="protein sequence ID" value="KAK1762923.1"/>
    <property type="molecule type" value="Genomic_DNA"/>
</dbReference>
<evidence type="ECO:0000313" key="2">
    <source>
        <dbReference type="EMBL" id="KAK1762923.1"/>
    </source>
</evidence>
<proteinExistence type="predicted"/>
<organism evidence="2 3">
    <name type="scientific">Phialemonium atrogriseum</name>
    <dbReference type="NCBI Taxonomy" id="1093897"/>
    <lineage>
        <taxon>Eukaryota</taxon>
        <taxon>Fungi</taxon>
        <taxon>Dikarya</taxon>
        <taxon>Ascomycota</taxon>
        <taxon>Pezizomycotina</taxon>
        <taxon>Sordariomycetes</taxon>
        <taxon>Sordariomycetidae</taxon>
        <taxon>Cephalothecales</taxon>
        <taxon>Cephalothecaceae</taxon>
        <taxon>Phialemonium</taxon>
    </lineage>
</organism>
<accession>A0AAJ0BR34</accession>